<sequence length="419" mass="46647">MDTLQDKGTLENLPFREDGTIDVNEMMRRGLEATVNQIMDWQADEICGEGNRRNGYRERRLMTVLGEITMRIPKLREGTYFPDELVRPYSRVDRAMVGIVKEVYVRGLSTRKIEKAADALKFGSLSPSRVSRMTADLDEEVAALNACRFDGTDFPYLWLDATYLNCRDEGHVQSKGVVTAIACGEDGSRRFVGFDVAGTESAVSWKAFLRSLRKRGVKGVKCVVSDDHAGLVQAIAEVFQGAAWQRCIVHLERSVAGWFSKKEDKAVAAAAMKAVFAERDPQLVRAAYRQATERIAQLKGRAGELLEDAEADALAYLDFPYGHHVRLRTNNVQERANGEIKRRTKVVGAFPSVGSMMRLVGAVLTDVNEEWLHAQFMDAASLKDVVKSETNLEPIPDEIIEKARICVTTAIEAKLGRAA</sequence>
<comment type="function">
    <text evidence="1 6">Required for the transposition of the insertion element.</text>
</comment>
<dbReference type="PANTHER" id="PTHR33217">
    <property type="entry name" value="TRANSPOSASE FOR INSERTION SEQUENCE ELEMENT IS1081"/>
    <property type="match status" value="1"/>
</dbReference>
<dbReference type="Proteomes" id="UP000671910">
    <property type="component" value="Chromosome"/>
</dbReference>
<dbReference type="Proteomes" id="UP000636394">
    <property type="component" value="Unassembled WGS sequence"/>
</dbReference>
<keyword evidence="6" id="KW-0814">Transposable element</keyword>
<reference evidence="8" key="2">
    <citation type="submission" date="2021-04" db="EMBL/GenBank/DDBJ databases">
        <title>Novel species in family Eggerthellaceae.</title>
        <authorList>
            <person name="Zhang G."/>
        </authorList>
    </citation>
    <scope>NUCLEOTIDE SEQUENCE</scope>
    <source>
        <strain evidence="8">Zg-886</strain>
    </source>
</reference>
<dbReference type="KEGG" id="ebz:J7S26_03300"/>
<dbReference type="NCBIfam" id="NF033543">
    <property type="entry name" value="transpos_IS256"/>
    <property type="match status" value="1"/>
</dbReference>
<name>A0A9E6MS49_9ACTN</name>
<evidence type="ECO:0000256" key="2">
    <source>
        <dbReference type="ARBA" id="ARBA00010961"/>
    </source>
</evidence>
<evidence type="ECO:0000256" key="3">
    <source>
        <dbReference type="ARBA" id="ARBA00022578"/>
    </source>
</evidence>
<evidence type="ECO:0000256" key="4">
    <source>
        <dbReference type="ARBA" id="ARBA00023125"/>
    </source>
</evidence>
<gene>
    <name evidence="7" type="ORF">GMI68_06820</name>
    <name evidence="8" type="ORF">J7S26_03300</name>
</gene>
<reference evidence="7 9" key="1">
    <citation type="submission" date="2019-11" db="EMBL/GenBank/DDBJ databases">
        <title>Eggerthellaceae novel genus isolated from the rectal contents of marmort.</title>
        <authorList>
            <person name="Zhang G."/>
        </authorList>
    </citation>
    <scope>NUCLEOTIDE SEQUENCE [LARGE SCALE GENOMIC DNA]</scope>
    <source>
        <strain evidence="9">zg-886</strain>
        <strain evidence="7">Zg-886</strain>
    </source>
</reference>
<keyword evidence="5 6" id="KW-0233">DNA recombination</keyword>
<evidence type="ECO:0000313" key="8">
    <source>
        <dbReference type="EMBL" id="QTU84949.1"/>
    </source>
</evidence>
<keyword evidence="3 6" id="KW-0815">Transposition</keyword>
<protein>
    <recommendedName>
        <fullName evidence="6">Mutator family transposase</fullName>
    </recommendedName>
</protein>
<evidence type="ECO:0000313" key="9">
    <source>
        <dbReference type="Proteomes" id="UP000636394"/>
    </source>
</evidence>
<evidence type="ECO:0000256" key="6">
    <source>
        <dbReference type="RuleBase" id="RU365089"/>
    </source>
</evidence>
<evidence type="ECO:0000313" key="7">
    <source>
        <dbReference type="EMBL" id="NHM14475.1"/>
    </source>
</evidence>
<evidence type="ECO:0000256" key="1">
    <source>
        <dbReference type="ARBA" id="ARBA00002190"/>
    </source>
</evidence>
<evidence type="ECO:0000256" key="5">
    <source>
        <dbReference type="ARBA" id="ARBA00023172"/>
    </source>
</evidence>
<dbReference type="InterPro" id="IPR001207">
    <property type="entry name" value="Transposase_mutator"/>
</dbReference>
<dbReference type="GO" id="GO:0004803">
    <property type="term" value="F:transposase activity"/>
    <property type="evidence" value="ECO:0007669"/>
    <property type="project" value="UniProtKB-UniRule"/>
</dbReference>
<comment type="similarity">
    <text evidence="2 6">Belongs to the transposase mutator family.</text>
</comment>
<keyword evidence="4 6" id="KW-0238">DNA-binding</keyword>
<dbReference type="GO" id="GO:0003677">
    <property type="term" value="F:DNA binding"/>
    <property type="evidence" value="ECO:0007669"/>
    <property type="project" value="UniProtKB-UniRule"/>
</dbReference>
<dbReference type="Pfam" id="PF00872">
    <property type="entry name" value="Transposase_mut"/>
    <property type="match status" value="1"/>
</dbReference>
<dbReference type="EMBL" id="WPCR01000007">
    <property type="protein sequence ID" value="NHM14475.1"/>
    <property type="molecule type" value="Genomic_DNA"/>
</dbReference>
<dbReference type="GO" id="GO:0006313">
    <property type="term" value="P:DNA transposition"/>
    <property type="evidence" value="ECO:0007669"/>
    <property type="project" value="UniProtKB-UniRule"/>
</dbReference>
<dbReference type="EMBL" id="CP072829">
    <property type="protein sequence ID" value="QTU84949.1"/>
    <property type="molecule type" value="Genomic_DNA"/>
</dbReference>
<organism evidence="8 10">
    <name type="scientific">Xiamenia xianingshaonis</name>
    <dbReference type="NCBI Taxonomy" id="2682776"/>
    <lineage>
        <taxon>Bacteria</taxon>
        <taxon>Bacillati</taxon>
        <taxon>Actinomycetota</taxon>
        <taxon>Coriobacteriia</taxon>
        <taxon>Eggerthellales</taxon>
        <taxon>Eggerthellaceae</taxon>
        <taxon>Xiamenia</taxon>
    </lineage>
</organism>
<proteinExistence type="inferred from homology"/>
<dbReference type="PANTHER" id="PTHR33217:SF7">
    <property type="entry name" value="TRANSPOSASE FOR INSERTION SEQUENCE ELEMENT IS1081"/>
    <property type="match status" value="1"/>
</dbReference>
<keyword evidence="9" id="KW-1185">Reference proteome</keyword>
<dbReference type="RefSeq" id="WP_166339741.1">
    <property type="nucleotide sequence ID" value="NZ_CP072829.1"/>
</dbReference>
<accession>A0A9E6MS49</accession>
<evidence type="ECO:0000313" key="10">
    <source>
        <dbReference type="Proteomes" id="UP000671910"/>
    </source>
</evidence>
<dbReference type="AlphaFoldDB" id="A0A9E6MS49"/>